<sequence length="110" mass="12544">MDRWRQTDRIRQREREKEGELRNKSDLPGGSSLLSVSASRGKGSNKQSRRKDTCLDFLNLAQPEAEWTRQVGRILAVGGEEMYYTLKIGGGGRGRSDSMTKSIHRMNRMD</sequence>
<dbReference type="EMBL" id="BLXT01001936">
    <property type="protein sequence ID" value="GFN89516.1"/>
    <property type="molecule type" value="Genomic_DNA"/>
</dbReference>
<evidence type="ECO:0000256" key="1">
    <source>
        <dbReference type="SAM" id="MobiDB-lite"/>
    </source>
</evidence>
<proteinExistence type="predicted"/>
<evidence type="ECO:0000313" key="3">
    <source>
        <dbReference type="Proteomes" id="UP000735302"/>
    </source>
</evidence>
<comment type="caution">
    <text evidence="2">The sequence shown here is derived from an EMBL/GenBank/DDBJ whole genome shotgun (WGS) entry which is preliminary data.</text>
</comment>
<organism evidence="2 3">
    <name type="scientific">Plakobranchus ocellatus</name>
    <dbReference type="NCBI Taxonomy" id="259542"/>
    <lineage>
        <taxon>Eukaryota</taxon>
        <taxon>Metazoa</taxon>
        <taxon>Spiralia</taxon>
        <taxon>Lophotrochozoa</taxon>
        <taxon>Mollusca</taxon>
        <taxon>Gastropoda</taxon>
        <taxon>Heterobranchia</taxon>
        <taxon>Euthyneura</taxon>
        <taxon>Panpulmonata</taxon>
        <taxon>Sacoglossa</taxon>
        <taxon>Placobranchoidea</taxon>
        <taxon>Plakobranchidae</taxon>
        <taxon>Plakobranchus</taxon>
    </lineage>
</organism>
<protein>
    <submittedName>
        <fullName evidence="2">Uncharacterized protein</fullName>
    </submittedName>
</protein>
<feature type="region of interest" description="Disordered" evidence="1">
    <location>
        <begin position="1"/>
        <end position="52"/>
    </location>
</feature>
<feature type="region of interest" description="Disordered" evidence="1">
    <location>
        <begin position="88"/>
        <end position="110"/>
    </location>
</feature>
<gene>
    <name evidence="2" type="ORF">PoB_001602200</name>
</gene>
<reference evidence="2 3" key="1">
    <citation type="journal article" date="2021" name="Elife">
        <title>Chloroplast acquisition without the gene transfer in kleptoplastic sea slugs, Plakobranchus ocellatus.</title>
        <authorList>
            <person name="Maeda T."/>
            <person name="Takahashi S."/>
            <person name="Yoshida T."/>
            <person name="Shimamura S."/>
            <person name="Takaki Y."/>
            <person name="Nagai Y."/>
            <person name="Toyoda A."/>
            <person name="Suzuki Y."/>
            <person name="Arimoto A."/>
            <person name="Ishii H."/>
            <person name="Satoh N."/>
            <person name="Nishiyama T."/>
            <person name="Hasebe M."/>
            <person name="Maruyama T."/>
            <person name="Minagawa J."/>
            <person name="Obokata J."/>
            <person name="Shigenobu S."/>
        </authorList>
    </citation>
    <scope>NUCLEOTIDE SEQUENCE [LARGE SCALE GENOMIC DNA]</scope>
</reference>
<keyword evidence="3" id="KW-1185">Reference proteome</keyword>
<feature type="compositionally biased region" description="Basic and acidic residues" evidence="1">
    <location>
        <begin position="1"/>
        <end position="25"/>
    </location>
</feature>
<name>A0AAV3Z4N9_9GAST</name>
<dbReference type="Proteomes" id="UP000735302">
    <property type="component" value="Unassembled WGS sequence"/>
</dbReference>
<dbReference type="AlphaFoldDB" id="A0AAV3Z4N9"/>
<evidence type="ECO:0000313" key="2">
    <source>
        <dbReference type="EMBL" id="GFN89516.1"/>
    </source>
</evidence>
<accession>A0AAV3Z4N9</accession>
<feature type="compositionally biased region" description="Polar residues" evidence="1">
    <location>
        <begin position="32"/>
        <end position="46"/>
    </location>
</feature>